<sequence>MQLLQSWFVISLNLLTILLTFLENSLKESPLLFTTSIISSPLFILIFVISSSASLALTVCEEVTSSIPLRSL</sequence>
<protein>
    <submittedName>
        <fullName evidence="2">ORF1011</fullName>
    </submittedName>
</protein>
<keyword evidence="1" id="KW-0812">Transmembrane</keyword>
<dbReference type="EMBL" id="MF768985">
    <property type="protein sequence ID" value="ATU83959.1"/>
    <property type="molecule type" value="Genomic_DNA"/>
</dbReference>
<feature type="transmembrane region" description="Helical" evidence="1">
    <location>
        <begin position="31"/>
        <end position="49"/>
    </location>
</feature>
<reference evidence="2" key="1">
    <citation type="journal article" date="2018" name="Aquaculture">
        <title>Complete genome sequence of a white spot syndrome virus associated with a disease incursion in Australia.</title>
        <authorList>
            <person name="Oakey J."/>
            <person name="Smith C.S."/>
        </authorList>
    </citation>
    <scope>NUCLEOTIDE SEQUENCE [LARGE SCALE GENOMIC DNA]</scope>
    <source>
        <strain evidence="2">WSSV-AU</strain>
    </source>
</reference>
<proteinExistence type="predicted"/>
<keyword evidence="1" id="KW-0472">Membrane</keyword>
<evidence type="ECO:0000313" key="2">
    <source>
        <dbReference type="EMBL" id="ATU83959.1"/>
    </source>
</evidence>
<organism evidence="2">
    <name type="scientific">White spot syndrome virus</name>
    <dbReference type="NCBI Taxonomy" id="342409"/>
    <lineage>
        <taxon>Viruses</taxon>
        <taxon>Viruses incertae sedis</taxon>
        <taxon>Naldaviricetes</taxon>
        <taxon>Nimaviridae</taxon>
        <taxon>Whispovirus</taxon>
    </lineage>
</organism>
<accession>A0A2D3I6F3</accession>
<keyword evidence="1" id="KW-1133">Transmembrane helix</keyword>
<feature type="transmembrane region" description="Helical" evidence="1">
    <location>
        <begin position="6"/>
        <end position="24"/>
    </location>
</feature>
<evidence type="ECO:0000256" key="1">
    <source>
        <dbReference type="SAM" id="Phobius"/>
    </source>
</evidence>
<name>A0A2D3I6F3_9VIRU</name>
<dbReference type="Proteomes" id="UP000267516">
    <property type="component" value="Segment"/>
</dbReference>